<gene>
    <name evidence="1" type="ORF">U6A24_02455</name>
</gene>
<dbReference type="EMBL" id="JAYKLX010000001">
    <property type="protein sequence ID" value="MEB3344301.1"/>
    <property type="molecule type" value="Genomic_DNA"/>
</dbReference>
<accession>A0ABU5ZR78</accession>
<sequence>MKSILDLKGVKNLSKKEQQNIAGAAGYGCIQRGRKCCNQNPGGEFCAIGRCTGVGGNGGCLFF</sequence>
<keyword evidence="2" id="KW-1185">Reference proteome</keyword>
<evidence type="ECO:0000313" key="2">
    <source>
        <dbReference type="Proteomes" id="UP001327027"/>
    </source>
</evidence>
<reference evidence="1 2" key="1">
    <citation type="journal article" date="2013" name="Int. J. Syst. Evol. Microbiol.">
        <title>Aquimarina gracilis sp. nov., isolated from the gut microflora of a mussel, Mytilus coruscus, and emended description of Aquimarina spongiae.</title>
        <authorList>
            <person name="Park S.C."/>
            <person name="Choe H.N."/>
            <person name="Baik K.S."/>
            <person name="Seong C.N."/>
        </authorList>
    </citation>
    <scope>NUCLEOTIDE SEQUENCE [LARGE SCALE GENOMIC DNA]</scope>
    <source>
        <strain evidence="1 2">PSC32</strain>
    </source>
</reference>
<dbReference type="RefSeq" id="WP_324178348.1">
    <property type="nucleotide sequence ID" value="NZ_BAABAW010000016.1"/>
</dbReference>
<proteinExistence type="predicted"/>
<comment type="caution">
    <text evidence="1">The sequence shown here is derived from an EMBL/GenBank/DDBJ whole genome shotgun (WGS) entry which is preliminary data.</text>
</comment>
<name>A0ABU5ZR78_9FLAO</name>
<protein>
    <recommendedName>
        <fullName evidence="3">Bacteriocin-like protein</fullName>
    </recommendedName>
</protein>
<dbReference type="Proteomes" id="UP001327027">
    <property type="component" value="Unassembled WGS sequence"/>
</dbReference>
<evidence type="ECO:0008006" key="3">
    <source>
        <dbReference type="Google" id="ProtNLM"/>
    </source>
</evidence>
<evidence type="ECO:0000313" key="1">
    <source>
        <dbReference type="EMBL" id="MEB3344301.1"/>
    </source>
</evidence>
<organism evidence="1 2">
    <name type="scientific">Aquimarina gracilis</name>
    <dbReference type="NCBI Taxonomy" id="874422"/>
    <lineage>
        <taxon>Bacteria</taxon>
        <taxon>Pseudomonadati</taxon>
        <taxon>Bacteroidota</taxon>
        <taxon>Flavobacteriia</taxon>
        <taxon>Flavobacteriales</taxon>
        <taxon>Flavobacteriaceae</taxon>
        <taxon>Aquimarina</taxon>
    </lineage>
</organism>
<dbReference type="PROSITE" id="PS51257">
    <property type="entry name" value="PROKAR_LIPOPROTEIN"/>
    <property type="match status" value="1"/>
</dbReference>